<evidence type="ECO:0000256" key="4">
    <source>
        <dbReference type="ARBA" id="ARBA00022827"/>
    </source>
</evidence>
<dbReference type="Gene3D" id="3.50.50.60">
    <property type="entry name" value="FAD/NAD(P)-binding domain"/>
    <property type="match status" value="2"/>
</dbReference>
<dbReference type="RefSeq" id="WP_099107504.1">
    <property type="nucleotide sequence ID" value="NZ_JAATJF010000003.1"/>
</dbReference>
<comment type="cofactor">
    <cofactor evidence="1">
        <name>FAD</name>
        <dbReference type="ChEBI" id="CHEBI:57692"/>
    </cofactor>
</comment>
<gene>
    <name evidence="8" type="ORF">CGL56_15560</name>
</gene>
<dbReference type="InterPro" id="IPR000172">
    <property type="entry name" value="GMC_OxRdtase_N"/>
</dbReference>
<feature type="domain" description="Glucose-methanol-choline oxidoreductase N-terminal" evidence="6">
    <location>
        <begin position="231"/>
        <end position="344"/>
    </location>
</feature>
<feature type="domain" description="Glucose-methanol-choline oxidoreductase C-terminal" evidence="7">
    <location>
        <begin position="434"/>
        <end position="553"/>
    </location>
</feature>
<dbReference type="InterPro" id="IPR051473">
    <property type="entry name" value="P2Ox-like"/>
</dbReference>
<keyword evidence="3" id="KW-0285">Flavoprotein</keyword>
<evidence type="ECO:0000256" key="2">
    <source>
        <dbReference type="ARBA" id="ARBA00010790"/>
    </source>
</evidence>
<evidence type="ECO:0000313" key="9">
    <source>
        <dbReference type="Proteomes" id="UP000226437"/>
    </source>
</evidence>
<proteinExistence type="inferred from homology"/>
<organism evidence="8 9">
    <name type="scientific">Neolewinella marina</name>
    <dbReference type="NCBI Taxonomy" id="438751"/>
    <lineage>
        <taxon>Bacteria</taxon>
        <taxon>Pseudomonadati</taxon>
        <taxon>Bacteroidota</taxon>
        <taxon>Saprospiria</taxon>
        <taxon>Saprospirales</taxon>
        <taxon>Lewinellaceae</taxon>
        <taxon>Neolewinella</taxon>
    </lineage>
</organism>
<dbReference type="PANTHER" id="PTHR42784">
    <property type="entry name" value="PYRANOSE 2-OXIDASE"/>
    <property type="match status" value="1"/>
</dbReference>
<protein>
    <submittedName>
        <fullName evidence="8">GMC family oxidoreductase</fullName>
    </submittedName>
</protein>
<evidence type="ECO:0000256" key="5">
    <source>
        <dbReference type="ARBA" id="ARBA00023002"/>
    </source>
</evidence>
<name>A0A2G0CC15_9BACT</name>
<evidence type="ECO:0000313" key="8">
    <source>
        <dbReference type="EMBL" id="PHK97514.1"/>
    </source>
</evidence>
<comment type="caution">
    <text evidence="8">The sequence shown here is derived from an EMBL/GenBank/DDBJ whole genome shotgun (WGS) entry which is preliminary data.</text>
</comment>
<dbReference type="Pfam" id="PF13450">
    <property type="entry name" value="NAD_binding_8"/>
    <property type="match status" value="1"/>
</dbReference>
<evidence type="ECO:0000259" key="7">
    <source>
        <dbReference type="Pfam" id="PF05199"/>
    </source>
</evidence>
<evidence type="ECO:0000259" key="6">
    <source>
        <dbReference type="Pfam" id="PF00732"/>
    </source>
</evidence>
<keyword evidence="4" id="KW-0274">FAD</keyword>
<dbReference type="InterPro" id="IPR007867">
    <property type="entry name" value="GMC_OxRtase_C"/>
</dbReference>
<dbReference type="GO" id="GO:0050660">
    <property type="term" value="F:flavin adenine dinucleotide binding"/>
    <property type="evidence" value="ECO:0007669"/>
    <property type="project" value="InterPro"/>
</dbReference>
<evidence type="ECO:0000256" key="1">
    <source>
        <dbReference type="ARBA" id="ARBA00001974"/>
    </source>
</evidence>
<sequence length="571" mass="64762">MRFNSQGKDEVSYDAIVIGSGISGGYAAMELCRKGYSVLMLERGRMVEHGEYPTANLDSWDLEYQGRVPREEIAAHYYKQNRLSWWLNQDNKHWIVKDDEYDYEEKQRFDWIRGHHVGGRSIMWGRHCYRWSDLDFEANLKEGIAVDWPIRYADIEPWYTYVEKFVGVQGKKEGLPHLPDGEFLPPFDLNCAEDHFKRAVESTFPERRITPGRTANLTKYIPELHHGTRGQCQARNRCWRGCPYGGYFSSLSSTIPVANETGNLTLLANSIVHSLIYDDATERATGVRVIDAETKETREYFSKVIFCNASTIGSTAILLNSKSERFPDGLGNDSGELGHNLMDHHYGMGGSATFDGLQDKYYQGRKPNGGFYIPRFRNIDAATRRKDYLRGFGYQGGMSRATNLDAPFGPEFKKAITTPGEWRFRATCFGELLPYHENKMELSTDQVDQYGIPTLVFDAGLKENEHKLREDGVNALAEMMEAAGFKNIETHNDPTAVGAAIHEMGTARMGHDPRTSVLNRWNQVHAVPNVFVTDGSFMVSSGTQNPSITYMAMTARAVDYMDKQLKKEGTL</sequence>
<dbReference type="SUPFAM" id="SSF51905">
    <property type="entry name" value="FAD/NAD(P)-binding domain"/>
    <property type="match status" value="1"/>
</dbReference>
<evidence type="ECO:0000256" key="3">
    <source>
        <dbReference type="ARBA" id="ARBA00022630"/>
    </source>
</evidence>
<reference evidence="8 9" key="1">
    <citation type="submission" date="2017-10" db="EMBL/GenBank/DDBJ databases">
        <title>The draft genome sequence of Lewinella marina KCTC 32374.</title>
        <authorList>
            <person name="Wang K."/>
        </authorList>
    </citation>
    <scope>NUCLEOTIDE SEQUENCE [LARGE SCALE GENOMIC DNA]</scope>
    <source>
        <strain evidence="8 9">MKG-38</strain>
    </source>
</reference>
<dbReference type="GO" id="GO:0016614">
    <property type="term" value="F:oxidoreductase activity, acting on CH-OH group of donors"/>
    <property type="evidence" value="ECO:0007669"/>
    <property type="project" value="InterPro"/>
</dbReference>
<keyword evidence="5" id="KW-0560">Oxidoreductase</keyword>
<keyword evidence="9" id="KW-1185">Reference proteome</keyword>
<dbReference type="Pfam" id="PF00732">
    <property type="entry name" value="GMC_oxred_N"/>
    <property type="match status" value="1"/>
</dbReference>
<dbReference type="Proteomes" id="UP000226437">
    <property type="component" value="Unassembled WGS sequence"/>
</dbReference>
<comment type="similarity">
    <text evidence="2">Belongs to the GMC oxidoreductase family.</text>
</comment>
<dbReference type="EMBL" id="PDLO01000008">
    <property type="protein sequence ID" value="PHK97514.1"/>
    <property type="molecule type" value="Genomic_DNA"/>
</dbReference>
<dbReference type="SUPFAM" id="SSF54373">
    <property type="entry name" value="FAD-linked reductases, C-terminal domain"/>
    <property type="match status" value="1"/>
</dbReference>
<dbReference type="AlphaFoldDB" id="A0A2G0CC15"/>
<dbReference type="OrthoDB" id="9787779at2"/>
<dbReference type="Pfam" id="PF05199">
    <property type="entry name" value="GMC_oxred_C"/>
    <property type="match status" value="1"/>
</dbReference>
<accession>A0A2G0CC15</accession>
<dbReference type="InterPro" id="IPR036188">
    <property type="entry name" value="FAD/NAD-bd_sf"/>
</dbReference>
<dbReference type="PANTHER" id="PTHR42784:SF1">
    <property type="entry name" value="PYRANOSE 2-OXIDASE"/>
    <property type="match status" value="1"/>
</dbReference>